<organism evidence="3 4">
    <name type="scientific">Favolaschia claudopus</name>
    <dbReference type="NCBI Taxonomy" id="2862362"/>
    <lineage>
        <taxon>Eukaryota</taxon>
        <taxon>Fungi</taxon>
        <taxon>Dikarya</taxon>
        <taxon>Basidiomycota</taxon>
        <taxon>Agaricomycotina</taxon>
        <taxon>Agaricomycetes</taxon>
        <taxon>Agaricomycetidae</taxon>
        <taxon>Agaricales</taxon>
        <taxon>Marasmiineae</taxon>
        <taxon>Mycenaceae</taxon>
        <taxon>Favolaschia</taxon>
    </lineage>
</organism>
<gene>
    <name evidence="3" type="ORF">R3P38DRAFT_3410819</name>
</gene>
<evidence type="ECO:0000313" key="3">
    <source>
        <dbReference type="EMBL" id="KAK6981524.1"/>
    </source>
</evidence>
<dbReference type="AlphaFoldDB" id="A0AAV9ZHB3"/>
<keyword evidence="2" id="KW-0732">Signal</keyword>
<evidence type="ECO:0000313" key="4">
    <source>
        <dbReference type="Proteomes" id="UP001362999"/>
    </source>
</evidence>
<dbReference type="EMBL" id="JAWWNJ010000149">
    <property type="protein sequence ID" value="KAK6981524.1"/>
    <property type="molecule type" value="Genomic_DNA"/>
</dbReference>
<feature type="signal peptide" evidence="2">
    <location>
        <begin position="1"/>
        <end position="24"/>
    </location>
</feature>
<name>A0AAV9ZHB3_9AGAR</name>
<comment type="caution">
    <text evidence="3">The sequence shown here is derived from an EMBL/GenBank/DDBJ whole genome shotgun (WGS) entry which is preliminary data.</text>
</comment>
<reference evidence="3 4" key="1">
    <citation type="journal article" date="2024" name="J Genomics">
        <title>Draft genome sequencing and assembly of Favolaschia claudopus CIRM-BRFM 2984 isolated from oak limbs.</title>
        <authorList>
            <person name="Navarro D."/>
            <person name="Drula E."/>
            <person name="Chaduli D."/>
            <person name="Cazenave R."/>
            <person name="Ahrendt S."/>
            <person name="Wang J."/>
            <person name="Lipzen A."/>
            <person name="Daum C."/>
            <person name="Barry K."/>
            <person name="Grigoriev I.V."/>
            <person name="Favel A."/>
            <person name="Rosso M.N."/>
            <person name="Martin F."/>
        </authorList>
    </citation>
    <scope>NUCLEOTIDE SEQUENCE [LARGE SCALE GENOMIC DNA]</scope>
    <source>
        <strain evidence="3 4">CIRM-BRFM 2984</strain>
    </source>
</reference>
<dbReference type="Proteomes" id="UP001362999">
    <property type="component" value="Unassembled WGS sequence"/>
</dbReference>
<evidence type="ECO:0000256" key="1">
    <source>
        <dbReference type="SAM" id="MobiDB-lite"/>
    </source>
</evidence>
<keyword evidence="4" id="KW-1185">Reference proteome</keyword>
<protein>
    <submittedName>
        <fullName evidence="3">Uncharacterized protein</fullName>
    </submittedName>
</protein>
<feature type="region of interest" description="Disordered" evidence="1">
    <location>
        <begin position="317"/>
        <end position="337"/>
    </location>
</feature>
<feature type="chain" id="PRO_5043788089" evidence="2">
    <location>
        <begin position="25"/>
        <end position="337"/>
    </location>
</feature>
<evidence type="ECO:0000256" key="2">
    <source>
        <dbReference type="SAM" id="SignalP"/>
    </source>
</evidence>
<accession>A0AAV9ZHB3</accession>
<proteinExistence type="predicted"/>
<feature type="compositionally biased region" description="Acidic residues" evidence="1">
    <location>
        <begin position="319"/>
        <end position="337"/>
    </location>
</feature>
<sequence length="337" mass="34614">MLTMNKSLITYASLLILCTAQVSGHAIPNPALGVKGTPKRGDVQRPNDAKPCGNVNIGATLDTSTAIAAAADGSVTLQVQNFNAGGDGSTFVTAQVDQTGAGTKFVNANVKTNGNKAPSKVESDKVVFTLPAGTKCSGGKNKNLCLVSIKTSAGFGACTVSAPAPAAAKPKPAPAKKPAAAAPAKKLTVAQLAAKQTSKKTVFEACSADSQCQQGCCGFSSGKCAGPAVAQTNGSGGCGRGSKAPNCDVSVLLGFTNCAAGVKNNNLKTAVIQQAAAFSAQLNGIKFTPARRELEDLVERTQLLKEGKFAPRLLKERLDEEELDEDLEEEEEVEDEE</sequence>